<evidence type="ECO:0000313" key="2">
    <source>
        <dbReference type="Proteomes" id="UP000614741"/>
    </source>
</evidence>
<proteinExistence type="predicted"/>
<protein>
    <submittedName>
        <fullName evidence="1">Uncharacterized protein</fullName>
    </submittedName>
</protein>
<comment type="caution">
    <text evidence="1">The sequence shown here is derived from an EMBL/GenBank/DDBJ whole genome shotgun (WGS) entry which is preliminary data.</text>
</comment>
<gene>
    <name evidence="1" type="ORF">Cph01nite_24130</name>
</gene>
<reference evidence="1 2" key="1">
    <citation type="submission" date="2021-01" db="EMBL/GenBank/DDBJ databases">
        <title>Whole genome shotgun sequence of Cellulomonas phragmiteti NBRC 110785.</title>
        <authorList>
            <person name="Komaki H."/>
            <person name="Tamura T."/>
        </authorList>
    </citation>
    <scope>NUCLEOTIDE SEQUENCE [LARGE SCALE GENOMIC DNA]</scope>
    <source>
        <strain evidence="1 2">NBRC 110785</strain>
    </source>
</reference>
<name>A0ABQ4DMS3_9CELL</name>
<dbReference type="EMBL" id="BONP01000014">
    <property type="protein sequence ID" value="GIG40651.1"/>
    <property type="molecule type" value="Genomic_DNA"/>
</dbReference>
<sequence length="76" mass="8168">MRRGRSPQERTAARSLQRLWSMKRNVATSWGDVINRLTIGAPGAGVDAGRVRSAVLGDELAVRRRGALGAQAADEP</sequence>
<organism evidence="1 2">
    <name type="scientific">Cellulomonas phragmiteti</name>
    <dbReference type="NCBI Taxonomy" id="478780"/>
    <lineage>
        <taxon>Bacteria</taxon>
        <taxon>Bacillati</taxon>
        <taxon>Actinomycetota</taxon>
        <taxon>Actinomycetes</taxon>
        <taxon>Micrococcales</taxon>
        <taxon>Cellulomonadaceae</taxon>
        <taxon>Cellulomonas</taxon>
    </lineage>
</organism>
<dbReference type="Proteomes" id="UP000614741">
    <property type="component" value="Unassembled WGS sequence"/>
</dbReference>
<accession>A0ABQ4DMS3</accession>
<evidence type="ECO:0000313" key="1">
    <source>
        <dbReference type="EMBL" id="GIG40651.1"/>
    </source>
</evidence>
<keyword evidence="2" id="KW-1185">Reference proteome</keyword>